<reference evidence="6 7" key="2">
    <citation type="journal article" date="2019" name="G3 (Bethesda)">
        <title>Hybrid Assembly of the Genome of the Entomopathogenic Nematode Steinernema carpocapsae Identifies the X-Chromosome.</title>
        <authorList>
            <person name="Serra L."/>
            <person name="Macchietto M."/>
            <person name="Macias-Munoz A."/>
            <person name="McGill C.J."/>
            <person name="Rodriguez I.M."/>
            <person name="Rodriguez B."/>
            <person name="Murad R."/>
            <person name="Mortazavi A."/>
        </authorList>
    </citation>
    <scope>NUCLEOTIDE SEQUENCE [LARGE SCALE GENOMIC DNA]</scope>
    <source>
        <strain evidence="6 7">ALL</strain>
    </source>
</reference>
<keyword evidence="7" id="KW-1185">Reference proteome</keyword>
<dbReference type="SUPFAM" id="SSF56801">
    <property type="entry name" value="Acetyl-CoA synthetase-like"/>
    <property type="match status" value="1"/>
</dbReference>
<dbReference type="PROSITE" id="PS00455">
    <property type="entry name" value="AMP_BINDING"/>
    <property type="match status" value="1"/>
</dbReference>
<organism evidence="6 7">
    <name type="scientific">Steinernema carpocapsae</name>
    <name type="common">Entomopathogenic nematode</name>
    <dbReference type="NCBI Taxonomy" id="34508"/>
    <lineage>
        <taxon>Eukaryota</taxon>
        <taxon>Metazoa</taxon>
        <taxon>Ecdysozoa</taxon>
        <taxon>Nematoda</taxon>
        <taxon>Chromadorea</taxon>
        <taxon>Rhabditida</taxon>
        <taxon>Tylenchina</taxon>
        <taxon>Panagrolaimomorpha</taxon>
        <taxon>Strongyloidoidea</taxon>
        <taxon>Steinernematidae</taxon>
        <taxon>Steinernema</taxon>
    </lineage>
</organism>
<gene>
    <name evidence="6" type="ORF">L596_026565</name>
</gene>
<reference evidence="6 7" key="1">
    <citation type="journal article" date="2015" name="Genome Biol.">
        <title>Comparative genomics of Steinernema reveals deeply conserved gene regulatory networks.</title>
        <authorList>
            <person name="Dillman A.R."/>
            <person name="Macchietto M."/>
            <person name="Porter C.F."/>
            <person name="Rogers A."/>
            <person name="Williams B."/>
            <person name="Antoshechkin I."/>
            <person name="Lee M.M."/>
            <person name="Goodwin Z."/>
            <person name="Lu X."/>
            <person name="Lewis E.E."/>
            <person name="Goodrich-Blair H."/>
            <person name="Stock S.P."/>
            <person name="Adams B.J."/>
            <person name="Sternberg P.W."/>
            <person name="Mortazavi A."/>
        </authorList>
    </citation>
    <scope>NUCLEOTIDE SEQUENCE [LARGE SCALE GENOMIC DNA]</scope>
    <source>
        <strain evidence="6 7">ALL</strain>
    </source>
</reference>
<evidence type="ECO:0000256" key="2">
    <source>
        <dbReference type="ARBA" id="ARBA00006432"/>
    </source>
</evidence>
<dbReference type="Pfam" id="PF00501">
    <property type="entry name" value="AMP-binding"/>
    <property type="match status" value="1"/>
</dbReference>
<comment type="caution">
    <text evidence="6">The sequence shown here is derived from an EMBL/GenBank/DDBJ whole genome shotgun (WGS) entry which is preliminary data.</text>
</comment>
<evidence type="ECO:0000313" key="7">
    <source>
        <dbReference type="Proteomes" id="UP000298663"/>
    </source>
</evidence>
<dbReference type="GO" id="GO:0005777">
    <property type="term" value="C:peroxisome"/>
    <property type="evidence" value="ECO:0007669"/>
    <property type="project" value="UniProtKB-SubCell"/>
</dbReference>
<dbReference type="Proteomes" id="UP000298663">
    <property type="component" value="Unassembled WGS sequence"/>
</dbReference>
<accession>A0A4U5M1R9</accession>
<comment type="similarity">
    <text evidence="2">Belongs to the ATP-dependent AMP-binding enzyme family.</text>
</comment>
<evidence type="ECO:0008006" key="8">
    <source>
        <dbReference type="Google" id="ProtNLM"/>
    </source>
</evidence>
<proteinExistence type="inferred from homology"/>
<feature type="domain" description="AMP-binding enzyme C-terminal" evidence="5">
    <location>
        <begin position="452"/>
        <end position="526"/>
    </location>
</feature>
<comment type="subcellular location">
    <subcellularLocation>
        <location evidence="1">Peroxisome</location>
    </subcellularLocation>
</comment>
<dbReference type="AlphaFoldDB" id="A0A4U5M1R9"/>
<evidence type="ECO:0000256" key="3">
    <source>
        <dbReference type="ARBA" id="ARBA00023140"/>
    </source>
</evidence>
<dbReference type="CDD" id="cd05911">
    <property type="entry name" value="Firefly_Luc_like"/>
    <property type="match status" value="1"/>
</dbReference>
<protein>
    <recommendedName>
        <fullName evidence="8">AMP-dependent synthetase/ligase domain-containing protein</fullName>
    </recommendedName>
</protein>
<name>A0A4U5M1R9_STECR</name>
<sequence>MIFSSDIAPVHVAERLIHNVINESLLTQGDKVALIESEKGTQVTFKQLYDQSQSVASYLHQHDFAKGDLACTVLHNCLEVLPIFLGVAMQGGVLSPVSYAYGDYELTYQLKDCKPKLVFCQQTNFDKVYRALQELPKMPLIVVIANNGSKLYPKGTTAFQEVLLYPANPYRPEVQVDFYQDVVIIPYSSGTTGLPKGVMLSHCNLIHQQDVLTVCFKHRLLLNARHLIPALRSHEINYMPMYHIFGFLTTLRSLVRGATMVIMPFFDFEKLCYNIEKYQPAFLKVSPPSLVLLSKSPIVDKYDLSSIKIMMSSAATAGKELCDSVRQRLPNVEFIGQAYGMTEMTGPSHFPVYSQESHSGSSGRLIPNVEMKIVSLDGQELGLFQKGEIWLRSGALMLGYLNRSEASASSIDYEGWFHTGDIGYVDMDGELYVVDRVKELIKVDAFPVPPSELEDLLHSHPMIEDVAVVGIPDDVRGELPLAFVVRKCKQLLDYEVVDFVKGKVAYYKELSAVRFIDQIPKSPTGKILRQKLKDCLIAEQLTKQK</sequence>
<dbReference type="EMBL" id="AZBU02000010">
    <property type="protein sequence ID" value="TKR62636.1"/>
    <property type="molecule type" value="Genomic_DNA"/>
</dbReference>
<dbReference type="STRING" id="34508.A0A4U5M1R9"/>
<evidence type="ECO:0000256" key="1">
    <source>
        <dbReference type="ARBA" id="ARBA00004275"/>
    </source>
</evidence>
<evidence type="ECO:0000259" key="4">
    <source>
        <dbReference type="Pfam" id="PF00501"/>
    </source>
</evidence>
<dbReference type="InterPro" id="IPR025110">
    <property type="entry name" value="AMP-bd_C"/>
</dbReference>
<dbReference type="PANTHER" id="PTHR24096">
    <property type="entry name" value="LONG-CHAIN-FATTY-ACID--COA LIGASE"/>
    <property type="match status" value="1"/>
</dbReference>
<evidence type="ECO:0000313" key="6">
    <source>
        <dbReference type="EMBL" id="TKR62636.1"/>
    </source>
</evidence>
<dbReference type="Pfam" id="PF13193">
    <property type="entry name" value="AMP-binding_C"/>
    <property type="match status" value="1"/>
</dbReference>
<dbReference type="InterPro" id="IPR045851">
    <property type="entry name" value="AMP-bd_C_sf"/>
</dbReference>
<dbReference type="GO" id="GO:0016405">
    <property type="term" value="F:CoA-ligase activity"/>
    <property type="evidence" value="ECO:0007669"/>
    <property type="project" value="TreeGrafter"/>
</dbReference>
<feature type="domain" description="AMP-dependent synthetase/ligase" evidence="4">
    <location>
        <begin position="27"/>
        <end position="401"/>
    </location>
</feature>
<dbReference type="Gene3D" id="3.30.300.30">
    <property type="match status" value="1"/>
</dbReference>
<dbReference type="FunFam" id="3.30.300.30:FF:000007">
    <property type="entry name" value="4-coumarate--CoA ligase 2"/>
    <property type="match status" value="1"/>
</dbReference>
<dbReference type="PANTHER" id="PTHR24096:SF422">
    <property type="entry name" value="BCDNA.GH02901"/>
    <property type="match status" value="1"/>
</dbReference>
<keyword evidence="3" id="KW-0576">Peroxisome</keyword>
<dbReference type="Gene3D" id="3.40.50.12780">
    <property type="entry name" value="N-terminal domain of ligase-like"/>
    <property type="match status" value="1"/>
</dbReference>
<dbReference type="InterPro" id="IPR000873">
    <property type="entry name" value="AMP-dep_synth/lig_dom"/>
</dbReference>
<dbReference type="InterPro" id="IPR042099">
    <property type="entry name" value="ANL_N_sf"/>
</dbReference>
<dbReference type="OrthoDB" id="10253869at2759"/>
<dbReference type="InterPro" id="IPR020845">
    <property type="entry name" value="AMP-binding_CS"/>
</dbReference>
<evidence type="ECO:0000259" key="5">
    <source>
        <dbReference type="Pfam" id="PF13193"/>
    </source>
</evidence>